<comment type="caution">
    <text evidence="2">The sequence shown here is derived from an EMBL/GenBank/DDBJ whole genome shotgun (WGS) entry which is preliminary data.</text>
</comment>
<name>A0A921LMT8_9FIRM</name>
<protein>
    <submittedName>
        <fullName evidence="2">Uncharacterized protein</fullName>
    </submittedName>
</protein>
<sequence>MQLQIDTGLKTYDILDADGNVTGTVRFNPADPGIAARWKSAEPEIQRLVRAAQEADGEEDAALSLMLDADQKIKSLFDYAFGAKVSEAFFGGQSAFGICEDGSLVLEHVLTALTPVLESSMKSGLEAVQQRAKTHTAPYQGTTRGLAPGQTLPD</sequence>
<feature type="region of interest" description="Disordered" evidence="1">
    <location>
        <begin position="131"/>
        <end position="154"/>
    </location>
</feature>
<evidence type="ECO:0000256" key="1">
    <source>
        <dbReference type="SAM" id="MobiDB-lite"/>
    </source>
</evidence>
<reference evidence="2" key="1">
    <citation type="journal article" date="2021" name="PeerJ">
        <title>Extensive microbial diversity within the chicken gut microbiome revealed by metagenomics and culture.</title>
        <authorList>
            <person name="Gilroy R."/>
            <person name="Ravi A."/>
            <person name="Getino M."/>
            <person name="Pursley I."/>
            <person name="Horton D.L."/>
            <person name="Alikhan N.F."/>
            <person name="Baker D."/>
            <person name="Gharbi K."/>
            <person name="Hall N."/>
            <person name="Watson M."/>
            <person name="Adriaenssens E.M."/>
            <person name="Foster-Nyarko E."/>
            <person name="Jarju S."/>
            <person name="Secka A."/>
            <person name="Antonio M."/>
            <person name="Oren A."/>
            <person name="Chaudhuri R.R."/>
            <person name="La Ragione R."/>
            <person name="Hildebrand F."/>
            <person name="Pallen M.J."/>
        </authorList>
    </citation>
    <scope>NUCLEOTIDE SEQUENCE</scope>
    <source>
        <strain evidence="2">ChiBcec21-2208</strain>
    </source>
</reference>
<evidence type="ECO:0000313" key="2">
    <source>
        <dbReference type="EMBL" id="HJG27132.1"/>
    </source>
</evidence>
<accession>A0A921LMT8</accession>
<dbReference type="EMBL" id="DYVE01000016">
    <property type="protein sequence ID" value="HJG27132.1"/>
    <property type="molecule type" value="Genomic_DNA"/>
</dbReference>
<organism evidence="2 3">
    <name type="scientific">Subdoligranulum variabile</name>
    <dbReference type="NCBI Taxonomy" id="214851"/>
    <lineage>
        <taxon>Bacteria</taxon>
        <taxon>Bacillati</taxon>
        <taxon>Bacillota</taxon>
        <taxon>Clostridia</taxon>
        <taxon>Eubacteriales</taxon>
        <taxon>Oscillospiraceae</taxon>
        <taxon>Subdoligranulum</taxon>
    </lineage>
</organism>
<gene>
    <name evidence="2" type="ORF">K8V20_00575</name>
</gene>
<evidence type="ECO:0000313" key="3">
    <source>
        <dbReference type="Proteomes" id="UP000782880"/>
    </source>
</evidence>
<dbReference type="Proteomes" id="UP000782880">
    <property type="component" value="Unassembled WGS sequence"/>
</dbReference>
<proteinExistence type="predicted"/>
<reference evidence="2" key="2">
    <citation type="submission" date="2021-09" db="EMBL/GenBank/DDBJ databases">
        <authorList>
            <person name="Gilroy R."/>
        </authorList>
    </citation>
    <scope>NUCLEOTIDE SEQUENCE</scope>
    <source>
        <strain evidence="2">ChiBcec21-2208</strain>
    </source>
</reference>
<dbReference type="AlphaFoldDB" id="A0A921LMT8"/>